<proteinExistence type="predicted"/>
<dbReference type="EMBL" id="BAABGY010000007">
    <property type="protein sequence ID" value="GAA4328593.1"/>
    <property type="molecule type" value="Genomic_DNA"/>
</dbReference>
<protein>
    <submittedName>
        <fullName evidence="1">Uncharacterized protein</fullName>
    </submittedName>
</protein>
<organism evidence="1 2">
    <name type="scientific">Flaviaesturariibacter amylovorans</name>
    <dbReference type="NCBI Taxonomy" id="1084520"/>
    <lineage>
        <taxon>Bacteria</taxon>
        <taxon>Pseudomonadati</taxon>
        <taxon>Bacteroidota</taxon>
        <taxon>Chitinophagia</taxon>
        <taxon>Chitinophagales</taxon>
        <taxon>Chitinophagaceae</taxon>
        <taxon>Flaviaestuariibacter</taxon>
    </lineage>
</organism>
<gene>
    <name evidence="1" type="ORF">GCM10023184_18560</name>
</gene>
<sequence>MEHIILHEIKKAADTLCVSLEFTSFALPLSGRVPADTDDEAFLRLLFQEFTVFFKTKYSAALKGPDRDLVADAARMLKPISPETINTAPTFVASILRQAWPEPGLNLHVLAALEVRNGYLRLSSLGVPIVRTLRAAGQSYFQMLEEISFYNSIGLPEAEIIANIFKKKQ</sequence>
<evidence type="ECO:0000313" key="1">
    <source>
        <dbReference type="EMBL" id="GAA4328593.1"/>
    </source>
</evidence>
<keyword evidence="2" id="KW-1185">Reference proteome</keyword>
<reference evidence="2" key="1">
    <citation type="journal article" date="2019" name="Int. J. Syst. Evol. Microbiol.">
        <title>The Global Catalogue of Microorganisms (GCM) 10K type strain sequencing project: providing services to taxonomists for standard genome sequencing and annotation.</title>
        <authorList>
            <consortium name="The Broad Institute Genomics Platform"/>
            <consortium name="The Broad Institute Genome Sequencing Center for Infectious Disease"/>
            <person name="Wu L."/>
            <person name="Ma J."/>
        </authorList>
    </citation>
    <scope>NUCLEOTIDE SEQUENCE [LARGE SCALE GENOMIC DNA]</scope>
    <source>
        <strain evidence="2">JCM 17919</strain>
    </source>
</reference>
<evidence type="ECO:0000313" key="2">
    <source>
        <dbReference type="Proteomes" id="UP001501725"/>
    </source>
</evidence>
<dbReference type="Proteomes" id="UP001501725">
    <property type="component" value="Unassembled WGS sequence"/>
</dbReference>
<accession>A0ABP8GQP8</accession>
<dbReference type="RefSeq" id="WP_345255297.1">
    <property type="nucleotide sequence ID" value="NZ_BAABGY010000007.1"/>
</dbReference>
<name>A0ABP8GQP8_9BACT</name>
<comment type="caution">
    <text evidence="1">The sequence shown here is derived from an EMBL/GenBank/DDBJ whole genome shotgun (WGS) entry which is preliminary data.</text>
</comment>